<proteinExistence type="predicted"/>
<sequence length="184" mass="20032">MEDTLERKMTLIRSKTLSLTSSTSSYRVTKVKGKMAGIGGSVTGTATAKVVGNYQYSCKIVEHSQTYNELKKKYKINSGVSGFFAWISGSAHAEKEKSSIRQALKEIITSKEITADIHAEFTIVGTKDNVRVDAMSYVILAEIEDESGNKVHAISKGDPRGDTGAVDNDNEEVKTEDNTSTITI</sequence>
<dbReference type="Proteomes" id="UP001524460">
    <property type="component" value="Unassembled WGS sequence"/>
</dbReference>
<evidence type="ECO:0000313" key="3">
    <source>
        <dbReference type="Proteomes" id="UP001524460"/>
    </source>
</evidence>
<evidence type="ECO:0000256" key="1">
    <source>
        <dbReference type="SAM" id="MobiDB-lite"/>
    </source>
</evidence>
<feature type="region of interest" description="Disordered" evidence="1">
    <location>
        <begin position="151"/>
        <end position="184"/>
    </location>
</feature>
<reference evidence="2 3" key="1">
    <citation type="submission" date="2022-07" db="EMBL/GenBank/DDBJ databases">
        <title>Photobacterium pectinilyticum sp. nov., a marine bacterium isolated from surface seawater of Qingdao offshore.</title>
        <authorList>
            <person name="Wang X."/>
        </authorList>
    </citation>
    <scope>NUCLEOTIDE SEQUENCE [LARGE SCALE GENOMIC DNA]</scope>
    <source>
        <strain evidence="2 3">ZSDE20</strain>
    </source>
</reference>
<protein>
    <submittedName>
        <fullName evidence="2">Uncharacterized protein</fullName>
    </submittedName>
</protein>
<gene>
    <name evidence="2" type="ORF">NHN17_24880</name>
</gene>
<dbReference type="EMBL" id="JANEYT010000131">
    <property type="protein sequence ID" value="MCQ1061269.1"/>
    <property type="molecule type" value="Genomic_DNA"/>
</dbReference>
<keyword evidence="3" id="KW-1185">Reference proteome</keyword>
<comment type="caution">
    <text evidence="2">The sequence shown here is derived from an EMBL/GenBank/DDBJ whole genome shotgun (WGS) entry which is preliminary data.</text>
</comment>
<accession>A0ABT1ND62</accession>
<dbReference type="RefSeq" id="WP_255045383.1">
    <property type="nucleotide sequence ID" value="NZ_JANEYT010000131.1"/>
</dbReference>
<organism evidence="2 3">
    <name type="scientific">Photobacterium pectinilyticum</name>
    <dbReference type="NCBI Taxonomy" id="2906793"/>
    <lineage>
        <taxon>Bacteria</taxon>
        <taxon>Pseudomonadati</taxon>
        <taxon>Pseudomonadota</taxon>
        <taxon>Gammaproteobacteria</taxon>
        <taxon>Vibrionales</taxon>
        <taxon>Vibrionaceae</taxon>
        <taxon>Photobacterium</taxon>
    </lineage>
</organism>
<evidence type="ECO:0000313" key="2">
    <source>
        <dbReference type="EMBL" id="MCQ1061269.1"/>
    </source>
</evidence>
<name>A0ABT1ND62_9GAMM</name>